<comment type="catalytic activity">
    <reaction evidence="2">
        <text>thiamine phosphate + ATP = thiamine diphosphate + ADP</text>
        <dbReference type="Rhea" id="RHEA:15913"/>
        <dbReference type="ChEBI" id="CHEBI:30616"/>
        <dbReference type="ChEBI" id="CHEBI:37575"/>
        <dbReference type="ChEBI" id="CHEBI:58937"/>
        <dbReference type="ChEBI" id="CHEBI:456216"/>
        <dbReference type="EC" id="2.7.4.16"/>
    </reaction>
</comment>
<feature type="binding site" evidence="2">
    <location>
        <position position="246"/>
    </location>
    <ligand>
        <name>ATP</name>
        <dbReference type="ChEBI" id="CHEBI:30616"/>
    </ligand>
</feature>
<dbReference type="GO" id="GO:0005524">
    <property type="term" value="F:ATP binding"/>
    <property type="evidence" value="ECO:0007669"/>
    <property type="project" value="UniProtKB-UniRule"/>
</dbReference>
<dbReference type="RefSeq" id="WP_110022840.1">
    <property type="nucleotide sequence ID" value="NZ_PDNZ01000003.1"/>
</dbReference>
<evidence type="ECO:0000313" key="6">
    <source>
        <dbReference type="Proteomes" id="UP000246278"/>
    </source>
</evidence>
<feature type="binding site" evidence="2">
    <location>
        <position position="54"/>
    </location>
    <ligand>
        <name>Mg(2+)</name>
        <dbReference type="ChEBI" id="CHEBI:18420"/>
        <label>4</label>
    </ligand>
</feature>
<dbReference type="Proteomes" id="UP000246278">
    <property type="component" value="Unassembled WGS sequence"/>
</dbReference>
<dbReference type="InterPro" id="IPR006283">
    <property type="entry name" value="ThiL-like"/>
</dbReference>
<feature type="binding site" evidence="2">
    <location>
        <position position="133"/>
    </location>
    <ligand>
        <name>Mg(2+)</name>
        <dbReference type="ChEBI" id="CHEBI:18420"/>
        <label>1</label>
    </ligand>
</feature>
<comment type="pathway">
    <text evidence="2">Cofactor biosynthesis; thiamine diphosphate biosynthesis; thiamine diphosphate from thiamine phosphate: step 1/1.</text>
</comment>
<keyword evidence="1 2" id="KW-0784">Thiamine biosynthesis</keyword>
<feature type="binding site" evidence="2">
    <location>
        <position position="56"/>
    </location>
    <ligand>
        <name>Mg(2+)</name>
        <dbReference type="ChEBI" id="CHEBI:18420"/>
        <label>1</label>
    </ligand>
</feature>
<comment type="function">
    <text evidence="2">Catalyzes the ATP-dependent phosphorylation of thiamine-monophosphate (TMP) to form thiamine-pyrophosphate (TPP), the active form of vitamin B1.</text>
</comment>
<reference evidence="6" key="1">
    <citation type="submission" date="2017-10" db="EMBL/GenBank/DDBJ databases">
        <authorList>
            <person name="Gaisin V.A."/>
            <person name="Rysina M.S."/>
            <person name="Grouzdev D.S."/>
        </authorList>
    </citation>
    <scope>NUCLEOTIDE SEQUENCE [LARGE SCALE GENOMIC DNA]</scope>
    <source>
        <strain evidence="6">V1</strain>
    </source>
</reference>
<gene>
    <name evidence="2 5" type="primary">thiL</name>
    <name evidence="5" type="ORF">CR164_05015</name>
</gene>
<dbReference type="SUPFAM" id="SSF55326">
    <property type="entry name" value="PurM N-terminal domain-like"/>
    <property type="match status" value="1"/>
</dbReference>
<dbReference type="InterPro" id="IPR016188">
    <property type="entry name" value="PurM-like_N"/>
</dbReference>
<dbReference type="InterPro" id="IPR036921">
    <property type="entry name" value="PurM-like_N_sf"/>
</dbReference>
<dbReference type="NCBIfam" id="TIGR01379">
    <property type="entry name" value="thiL"/>
    <property type="match status" value="1"/>
</dbReference>
<dbReference type="InterPro" id="IPR036676">
    <property type="entry name" value="PurM-like_C_sf"/>
</dbReference>
<dbReference type="PIRSF" id="PIRSF005303">
    <property type="entry name" value="Thiam_monoph_kin"/>
    <property type="match status" value="1"/>
</dbReference>
<keyword evidence="2" id="KW-0460">Magnesium</keyword>
<dbReference type="GO" id="GO:0009229">
    <property type="term" value="P:thiamine diphosphate biosynthetic process"/>
    <property type="evidence" value="ECO:0007669"/>
    <property type="project" value="UniProtKB-UniRule"/>
</dbReference>
<feature type="binding site" evidence="2">
    <location>
        <position position="85"/>
    </location>
    <ligand>
        <name>Mg(2+)</name>
        <dbReference type="ChEBI" id="CHEBI:18420"/>
        <label>3</label>
    </ligand>
</feature>
<dbReference type="EC" id="2.7.4.16" evidence="2"/>
<feature type="binding site" evidence="2">
    <location>
        <position position="244"/>
    </location>
    <ligand>
        <name>Mg(2+)</name>
        <dbReference type="ChEBI" id="CHEBI:18420"/>
        <label>3</label>
    </ligand>
</feature>
<dbReference type="UniPathway" id="UPA00060">
    <property type="reaction ID" value="UER00142"/>
</dbReference>
<dbReference type="GO" id="GO:0009228">
    <property type="term" value="P:thiamine biosynthetic process"/>
    <property type="evidence" value="ECO:0007669"/>
    <property type="project" value="UniProtKB-KW"/>
</dbReference>
<dbReference type="Pfam" id="PF02769">
    <property type="entry name" value="AIRS_C"/>
    <property type="match status" value="1"/>
</dbReference>
<dbReference type="HAMAP" id="MF_02128">
    <property type="entry name" value="TMP_kinase"/>
    <property type="match status" value="1"/>
</dbReference>
<feature type="binding site" evidence="2">
    <location>
        <position position="63"/>
    </location>
    <ligand>
        <name>substrate</name>
    </ligand>
</feature>
<keyword evidence="2" id="KW-0808">Transferase</keyword>
<feature type="binding site" evidence="2">
    <location>
        <position position="55"/>
    </location>
    <ligand>
        <name>Mg(2+)</name>
        <dbReference type="ChEBI" id="CHEBI:18420"/>
        <label>1</label>
    </ligand>
</feature>
<name>A0A317T9F3_9CHLB</name>
<feature type="binding site" evidence="2">
    <location>
        <position position="39"/>
    </location>
    <ligand>
        <name>Mg(2+)</name>
        <dbReference type="ChEBI" id="CHEBI:18420"/>
        <label>3</label>
    </ligand>
</feature>
<evidence type="ECO:0000259" key="3">
    <source>
        <dbReference type="Pfam" id="PF00586"/>
    </source>
</evidence>
<evidence type="ECO:0000259" key="4">
    <source>
        <dbReference type="Pfam" id="PF02769"/>
    </source>
</evidence>
<evidence type="ECO:0000256" key="2">
    <source>
        <dbReference type="HAMAP-Rule" id="MF_02128"/>
    </source>
</evidence>
<feature type="domain" description="PurM-like C-terminal" evidence="4">
    <location>
        <begin position="164"/>
        <end position="330"/>
    </location>
</feature>
<comment type="miscellaneous">
    <text evidence="2">Reaction mechanism of ThiL seems to utilize a direct, inline transfer of the gamma-phosphate of ATP to TMP rather than a phosphorylated enzyme intermediate.</text>
</comment>
<dbReference type="SUPFAM" id="SSF56042">
    <property type="entry name" value="PurM C-terminal domain-like"/>
    <property type="match status" value="1"/>
</dbReference>
<feature type="binding site" evidence="2">
    <location>
        <position position="115"/>
    </location>
    <ligand>
        <name>ATP</name>
        <dbReference type="ChEBI" id="CHEBI:30616"/>
    </ligand>
</feature>
<feature type="binding site" evidence="2">
    <location>
        <position position="247"/>
    </location>
    <ligand>
        <name>Mg(2+)</name>
        <dbReference type="ChEBI" id="CHEBI:18420"/>
        <label>5</label>
    </ligand>
</feature>
<dbReference type="Gene3D" id="3.30.1330.10">
    <property type="entry name" value="PurM-like, N-terminal domain"/>
    <property type="match status" value="1"/>
</dbReference>
<keyword evidence="6" id="KW-1185">Reference proteome</keyword>
<evidence type="ECO:0000313" key="5">
    <source>
        <dbReference type="EMBL" id="PWW82367.1"/>
    </source>
</evidence>
<feature type="binding site" evidence="2">
    <location>
        <position position="56"/>
    </location>
    <ligand>
        <name>Mg(2+)</name>
        <dbReference type="ChEBI" id="CHEBI:18420"/>
        <label>2</label>
    </ligand>
</feature>
<feature type="binding site" evidence="2">
    <location>
        <position position="39"/>
    </location>
    <ligand>
        <name>Mg(2+)</name>
        <dbReference type="ChEBI" id="CHEBI:18420"/>
        <label>4</label>
    </ligand>
</feature>
<comment type="similarity">
    <text evidence="2">Belongs to the thiamine-monophosphate kinase family.</text>
</comment>
<dbReference type="Gene3D" id="3.90.650.10">
    <property type="entry name" value="PurM-like C-terminal domain"/>
    <property type="match status" value="1"/>
</dbReference>
<keyword evidence="2" id="KW-0547">Nucleotide-binding</keyword>
<keyword evidence="2" id="KW-0479">Metal-binding</keyword>
<feature type="domain" description="PurM-like N-terminal" evidence="3">
    <location>
        <begin position="37"/>
        <end position="150"/>
    </location>
</feature>
<dbReference type="OrthoDB" id="9802811at2"/>
<dbReference type="GO" id="GO:0009030">
    <property type="term" value="F:thiamine-phosphate kinase activity"/>
    <property type="evidence" value="ECO:0007669"/>
    <property type="project" value="UniProtKB-UniRule"/>
</dbReference>
<dbReference type="AlphaFoldDB" id="A0A317T9F3"/>
<feature type="binding site" evidence="2">
    <location>
        <position position="85"/>
    </location>
    <ligand>
        <name>Mg(2+)</name>
        <dbReference type="ChEBI" id="CHEBI:18420"/>
        <label>2</label>
    </ligand>
</feature>
<evidence type="ECO:0000256" key="1">
    <source>
        <dbReference type="ARBA" id="ARBA00022977"/>
    </source>
</evidence>
<feature type="binding site" evidence="2">
    <location>
        <position position="159"/>
    </location>
    <ligand>
        <name>ATP</name>
        <dbReference type="ChEBI" id="CHEBI:30616"/>
    </ligand>
</feature>
<dbReference type="PANTHER" id="PTHR30270:SF0">
    <property type="entry name" value="THIAMINE-MONOPHOSPHATE KINASE"/>
    <property type="match status" value="1"/>
</dbReference>
<dbReference type="EMBL" id="PDNZ01000003">
    <property type="protein sequence ID" value="PWW82367.1"/>
    <property type="molecule type" value="Genomic_DNA"/>
</dbReference>
<keyword evidence="2" id="KW-0067">ATP-binding</keyword>
<organism evidence="5 6">
    <name type="scientific">Prosthecochloris marina</name>
    <dbReference type="NCBI Taxonomy" id="2017681"/>
    <lineage>
        <taxon>Bacteria</taxon>
        <taxon>Pseudomonadati</taxon>
        <taxon>Chlorobiota</taxon>
        <taxon>Chlorobiia</taxon>
        <taxon>Chlorobiales</taxon>
        <taxon>Chlorobiaceae</taxon>
        <taxon>Prosthecochloris</taxon>
    </lineage>
</organism>
<feature type="binding site" evidence="2">
    <location>
        <begin position="132"/>
        <end position="133"/>
    </location>
    <ligand>
        <name>ATP</name>
        <dbReference type="ChEBI" id="CHEBI:30616"/>
    </ligand>
</feature>
<dbReference type="GO" id="GO:0000287">
    <property type="term" value="F:magnesium ion binding"/>
    <property type="evidence" value="ECO:0007669"/>
    <property type="project" value="UniProtKB-UniRule"/>
</dbReference>
<proteinExistence type="inferred from homology"/>
<sequence>MSFKPISDIGEFGLIERISSIVAPTCETKPRLLEGIGDDCAVYELSSSTVQVATTDLLLEQVHFDLLTTPLQHLGSKAISVNVSDICAMNAKPSYALVSIALPSKASVEFVETVYSGMSETATRYNTALAGGDTSASSGGIVISVMVAGEAEKERISYRKGAEPGNLICVTGSLGGAAAGLKVLMREKNIMLEHIKHGEKYDKDVMSNLEEYNDAIRQQLLPSARIDIVEFFHRHDITPTSMIDISDGLASDLAHICKRSGVGAHIEEGRIPILSQARHIADEFQDDAVNYALSGGEDYELLFTLKEEHFSAIASHPDITVIGKITPAEKGLLLSDIYGMNIDLKTIGGFNHFRKKAQG</sequence>
<keyword evidence="2 5" id="KW-0418">Kinase</keyword>
<accession>A0A317T9F3</accession>
<comment type="caution">
    <text evidence="5">The sequence shown here is derived from an EMBL/GenBank/DDBJ whole genome shotgun (WGS) entry which is preliminary data.</text>
</comment>
<dbReference type="Pfam" id="PF00586">
    <property type="entry name" value="AIRS"/>
    <property type="match status" value="1"/>
</dbReference>
<feature type="binding site" evidence="2">
    <location>
        <position position="297"/>
    </location>
    <ligand>
        <name>substrate</name>
    </ligand>
</feature>
<dbReference type="CDD" id="cd02194">
    <property type="entry name" value="ThiL"/>
    <property type="match status" value="1"/>
</dbReference>
<dbReference type="PANTHER" id="PTHR30270">
    <property type="entry name" value="THIAMINE-MONOPHOSPHATE KINASE"/>
    <property type="match status" value="1"/>
</dbReference>
<protein>
    <recommendedName>
        <fullName evidence="2">Thiamine-monophosphate kinase</fullName>
        <shortName evidence="2">TMP kinase</shortName>
        <shortName evidence="2">Thiamine-phosphate kinase</shortName>
        <ecNumber evidence="2">2.7.4.16</ecNumber>
    </recommendedName>
</protein>
<feature type="binding site" evidence="2">
    <location>
        <position position="85"/>
    </location>
    <ligand>
        <name>Mg(2+)</name>
        <dbReference type="ChEBI" id="CHEBI:18420"/>
        <label>4</label>
    </ligand>
</feature>
<feature type="binding site" evidence="2">
    <location>
        <position position="350"/>
    </location>
    <ligand>
        <name>substrate</name>
    </ligand>
</feature>
<dbReference type="InterPro" id="IPR010918">
    <property type="entry name" value="PurM-like_C_dom"/>
</dbReference>